<feature type="domain" description="PAS" evidence="1">
    <location>
        <begin position="37"/>
        <end position="66"/>
    </location>
</feature>
<evidence type="ECO:0000313" key="3">
    <source>
        <dbReference type="Proteomes" id="UP001387215"/>
    </source>
</evidence>
<comment type="caution">
    <text evidence="2">The sequence shown here is derived from an EMBL/GenBank/DDBJ whole genome shotgun (WGS) entry which is preliminary data.</text>
</comment>
<proteinExistence type="predicted"/>
<dbReference type="InterPro" id="IPR000014">
    <property type="entry name" value="PAS"/>
</dbReference>
<dbReference type="CDD" id="cd00130">
    <property type="entry name" value="PAS"/>
    <property type="match status" value="1"/>
</dbReference>
<gene>
    <name evidence="2" type="ORF">V2J18_07960</name>
</gene>
<evidence type="ECO:0000259" key="1">
    <source>
        <dbReference type="PROSITE" id="PS50112"/>
    </source>
</evidence>
<dbReference type="SUPFAM" id="SSF55785">
    <property type="entry name" value="PYP-like sensor domain (PAS domain)"/>
    <property type="match status" value="1"/>
</dbReference>
<organism evidence="2 3">
    <name type="scientific">Lysobacter firmicutimachus</name>
    <dbReference type="NCBI Taxonomy" id="1792846"/>
    <lineage>
        <taxon>Bacteria</taxon>
        <taxon>Pseudomonadati</taxon>
        <taxon>Pseudomonadota</taxon>
        <taxon>Gammaproteobacteria</taxon>
        <taxon>Lysobacterales</taxon>
        <taxon>Lysobacteraceae</taxon>
        <taxon>Lysobacter</taxon>
    </lineage>
</organism>
<keyword evidence="3" id="KW-1185">Reference proteome</keyword>
<dbReference type="RefSeq" id="WP_336131498.1">
    <property type="nucleotide sequence ID" value="NZ_JBANDL010000002.1"/>
</dbReference>
<dbReference type="Pfam" id="PF08446">
    <property type="entry name" value="PAS_2"/>
    <property type="match status" value="1"/>
</dbReference>
<dbReference type="InterPro" id="IPR035965">
    <property type="entry name" value="PAS-like_dom_sf"/>
</dbReference>
<reference evidence="2 3" key="1">
    <citation type="submission" date="2024-02" db="EMBL/GenBank/DDBJ databases">
        <title>Lysobacter Genome Sequencing and Mining.</title>
        <authorList>
            <person name="Bierman J."/>
            <person name="Walker M.C."/>
        </authorList>
    </citation>
    <scope>NUCLEOTIDE SEQUENCE [LARGE SCALE GENOMIC DNA]</scope>
    <source>
        <strain evidence="2 3">PB6250</strain>
    </source>
</reference>
<dbReference type="InterPro" id="IPR013654">
    <property type="entry name" value="PAS_2"/>
</dbReference>
<sequence length="66" mass="7059">MIDPKLQAAYDECAREPIHLSGAIQPHGVLLAYAPRNGRLVAVSENAGDLFGRSAQELLGQPTVCE</sequence>
<evidence type="ECO:0000313" key="2">
    <source>
        <dbReference type="EMBL" id="MEI2454611.1"/>
    </source>
</evidence>
<dbReference type="Proteomes" id="UP001387215">
    <property type="component" value="Unassembled WGS sequence"/>
</dbReference>
<name>A0ABU8D2L0_9GAMM</name>
<dbReference type="Gene3D" id="3.30.450.20">
    <property type="entry name" value="PAS domain"/>
    <property type="match status" value="1"/>
</dbReference>
<accession>A0ABU8D2L0</accession>
<dbReference type="PROSITE" id="PS50112">
    <property type="entry name" value="PAS"/>
    <property type="match status" value="1"/>
</dbReference>
<protein>
    <recommendedName>
        <fullName evidence="1">PAS domain-containing protein</fullName>
    </recommendedName>
</protein>
<dbReference type="EMBL" id="JBANDL010000002">
    <property type="protein sequence ID" value="MEI2454611.1"/>
    <property type="molecule type" value="Genomic_DNA"/>
</dbReference>